<dbReference type="PANTHER" id="PTHR30249:SF0">
    <property type="entry name" value="PLASTIDAL GLYCOLATE_GLYCERATE TRANSLOCATOR 1, CHLOROPLASTIC"/>
    <property type="match status" value="1"/>
</dbReference>
<feature type="transmembrane region" description="Helical" evidence="6">
    <location>
        <begin position="444"/>
        <end position="464"/>
    </location>
</feature>
<evidence type="ECO:0000313" key="8">
    <source>
        <dbReference type="Proteomes" id="UP001305647"/>
    </source>
</evidence>
<feature type="region of interest" description="Disordered" evidence="5">
    <location>
        <begin position="402"/>
        <end position="434"/>
    </location>
</feature>
<evidence type="ECO:0000256" key="2">
    <source>
        <dbReference type="ARBA" id="ARBA00022692"/>
    </source>
</evidence>
<dbReference type="AlphaFoldDB" id="A0AAN6Q0X1"/>
<feature type="transmembrane region" description="Helical" evidence="6">
    <location>
        <begin position="20"/>
        <end position="45"/>
    </location>
</feature>
<name>A0AAN6Q0X1_9PEZI</name>
<feature type="compositionally biased region" description="Basic and acidic residues" evidence="5">
    <location>
        <begin position="417"/>
        <end position="429"/>
    </location>
</feature>
<reference evidence="7" key="2">
    <citation type="submission" date="2023-05" db="EMBL/GenBank/DDBJ databases">
        <authorList>
            <consortium name="Lawrence Berkeley National Laboratory"/>
            <person name="Steindorff A."/>
            <person name="Hensen N."/>
            <person name="Bonometti L."/>
            <person name="Westerberg I."/>
            <person name="Brannstrom I.O."/>
            <person name="Guillou S."/>
            <person name="Cros-Aarteil S."/>
            <person name="Calhoun S."/>
            <person name="Haridas S."/>
            <person name="Kuo A."/>
            <person name="Mondo S."/>
            <person name="Pangilinan J."/>
            <person name="Riley R."/>
            <person name="Labutti K."/>
            <person name="Andreopoulos B."/>
            <person name="Lipzen A."/>
            <person name="Chen C."/>
            <person name="Yanf M."/>
            <person name="Daum C."/>
            <person name="Ng V."/>
            <person name="Clum A."/>
            <person name="Ohm R."/>
            <person name="Martin F."/>
            <person name="Silar P."/>
            <person name="Natvig D."/>
            <person name="Lalanne C."/>
            <person name="Gautier V."/>
            <person name="Ament-Velasquez S.L."/>
            <person name="Kruys A."/>
            <person name="Hutchinson M.I."/>
            <person name="Powell A.J."/>
            <person name="Barry K."/>
            <person name="Miller A.N."/>
            <person name="Grigoriev I.V."/>
            <person name="Debuchy R."/>
            <person name="Gladieux P."/>
            <person name="Thoren M.H."/>
            <person name="Johannesson H."/>
        </authorList>
    </citation>
    <scope>NUCLEOTIDE SEQUENCE</scope>
    <source>
        <strain evidence="7">CBS 757.83</strain>
    </source>
</reference>
<sequence>MSIGFTIPVVMLCHGPPSDSHGIGMIIICFVVTGVLNTGFAYFLAFPIQCLMVRHDGQYWVDEPQDVERAEGRKGSKLQKPAKSLCEDSSTGSSLTIGLDSSAESSEVDEPTPPHPSQQAEIPPANRPLCAWACRNPILLLCWLLTLAVGLPLRYCAQHDVPLATFLLLAVWLTTLAIQSAIKSTPHLPAWLCTVLSGLSNAVLWTALAMIAYVFADSALSHRPLPAMLDTLQTHTPLSTLIVRAATTKTSPSSPPLPLSPKPNPNPPTTPKITTGDLAQTILNSGLVAWGLKLHEHRAHLLSRAGLTVCAVSAALALANVVCGPLLAGGRAGLGVAPRERALAFAARSVTIALADPVMGMLGGDGGLNAAMVVGSGIVYQMGLGFGVGAWLERRVVGAGGGGNTTHTAEARTGTRAPERAAGERHRAEMAGVTARPRTNDPRIVAAGVTVGVNAAAMGTAYLYEVQSEAAPHAALAMIALGTMTVVFSSIPPLAAWIVGFVAG</sequence>
<comment type="subcellular location">
    <subcellularLocation>
        <location evidence="1">Membrane</location>
        <topology evidence="1">Multi-pass membrane protein</topology>
    </subcellularLocation>
</comment>
<feature type="compositionally biased region" description="Polar residues" evidence="5">
    <location>
        <begin position="87"/>
        <end position="96"/>
    </location>
</feature>
<organism evidence="7 8">
    <name type="scientific">Parathielavia hyrcaniae</name>
    <dbReference type="NCBI Taxonomy" id="113614"/>
    <lineage>
        <taxon>Eukaryota</taxon>
        <taxon>Fungi</taxon>
        <taxon>Dikarya</taxon>
        <taxon>Ascomycota</taxon>
        <taxon>Pezizomycotina</taxon>
        <taxon>Sordariomycetes</taxon>
        <taxon>Sordariomycetidae</taxon>
        <taxon>Sordariales</taxon>
        <taxon>Chaetomiaceae</taxon>
        <taxon>Parathielavia</taxon>
    </lineage>
</organism>
<dbReference type="PANTHER" id="PTHR30249">
    <property type="entry name" value="PUTATIVE SEROTONIN TRANSPORTER"/>
    <property type="match status" value="1"/>
</dbReference>
<protein>
    <recommendedName>
        <fullName evidence="9">LrgB-like protein</fullName>
    </recommendedName>
</protein>
<feature type="transmembrane region" description="Helical" evidence="6">
    <location>
        <begin position="368"/>
        <end position="392"/>
    </location>
</feature>
<dbReference type="Proteomes" id="UP001305647">
    <property type="component" value="Unassembled WGS sequence"/>
</dbReference>
<dbReference type="InterPro" id="IPR007300">
    <property type="entry name" value="CidB/LrgB"/>
</dbReference>
<proteinExistence type="predicted"/>
<evidence type="ECO:0000256" key="6">
    <source>
        <dbReference type="SAM" id="Phobius"/>
    </source>
</evidence>
<feature type="transmembrane region" description="Helical" evidence="6">
    <location>
        <begin position="161"/>
        <end position="178"/>
    </location>
</feature>
<keyword evidence="3 6" id="KW-1133">Transmembrane helix</keyword>
<evidence type="ECO:0000256" key="5">
    <source>
        <dbReference type="SAM" id="MobiDB-lite"/>
    </source>
</evidence>
<evidence type="ECO:0000256" key="3">
    <source>
        <dbReference type="ARBA" id="ARBA00022989"/>
    </source>
</evidence>
<accession>A0AAN6Q0X1</accession>
<gene>
    <name evidence="7" type="ORF">N658DRAFT_430817</name>
</gene>
<keyword evidence="2 6" id="KW-0812">Transmembrane</keyword>
<keyword evidence="4 6" id="KW-0472">Membrane</keyword>
<evidence type="ECO:0000313" key="7">
    <source>
        <dbReference type="EMBL" id="KAK4098971.1"/>
    </source>
</evidence>
<dbReference type="EMBL" id="MU863653">
    <property type="protein sequence ID" value="KAK4098971.1"/>
    <property type="molecule type" value="Genomic_DNA"/>
</dbReference>
<keyword evidence="8" id="KW-1185">Reference proteome</keyword>
<feature type="compositionally biased region" description="Pro residues" evidence="5">
    <location>
        <begin position="253"/>
        <end position="270"/>
    </location>
</feature>
<feature type="transmembrane region" description="Helical" evidence="6">
    <location>
        <begin position="190"/>
        <end position="216"/>
    </location>
</feature>
<evidence type="ECO:0008006" key="9">
    <source>
        <dbReference type="Google" id="ProtNLM"/>
    </source>
</evidence>
<comment type="caution">
    <text evidence="7">The sequence shown here is derived from an EMBL/GenBank/DDBJ whole genome shotgun (WGS) entry which is preliminary data.</text>
</comment>
<evidence type="ECO:0000256" key="1">
    <source>
        <dbReference type="ARBA" id="ARBA00004141"/>
    </source>
</evidence>
<feature type="region of interest" description="Disordered" evidence="5">
    <location>
        <begin position="70"/>
        <end position="122"/>
    </location>
</feature>
<feature type="transmembrane region" description="Helical" evidence="6">
    <location>
        <begin position="305"/>
        <end position="330"/>
    </location>
</feature>
<feature type="transmembrane region" description="Helical" evidence="6">
    <location>
        <begin position="476"/>
        <end position="503"/>
    </location>
</feature>
<feature type="region of interest" description="Disordered" evidence="5">
    <location>
        <begin position="248"/>
        <end position="271"/>
    </location>
</feature>
<dbReference type="Pfam" id="PF04172">
    <property type="entry name" value="LrgB"/>
    <property type="match status" value="2"/>
</dbReference>
<dbReference type="GO" id="GO:0016020">
    <property type="term" value="C:membrane"/>
    <property type="evidence" value="ECO:0007669"/>
    <property type="project" value="UniProtKB-SubCell"/>
</dbReference>
<evidence type="ECO:0000256" key="4">
    <source>
        <dbReference type="ARBA" id="ARBA00023136"/>
    </source>
</evidence>
<reference evidence="7" key="1">
    <citation type="journal article" date="2023" name="Mol. Phylogenet. Evol.">
        <title>Genome-scale phylogeny and comparative genomics of the fungal order Sordariales.</title>
        <authorList>
            <person name="Hensen N."/>
            <person name="Bonometti L."/>
            <person name="Westerberg I."/>
            <person name="Brannstrom I.O."/>
            <person name="Guillou S."/>
            <person name="Cros-Aarteil S."/>
            <person name="Calhoun S."/>
            <person name="Haridas S."/>
            <person name="Kuo A."/>
            <person name="Mondo S."/>
            <person name="Pangilinan J."/>
            <person name="Riley R."/>
            <person name="LaButti K."/>
            <person name="Andreopoulos B."/>
            <person name="Lipzen A."/>
            <person name="Chen C."/>
            <person name="Yan M."/>
            <person name="Daum C."/>
            <person name="Ng V."/>
            <person name="Clum A."/>
            <person name="Steindorff A."/>
            <person name="Ohm R.A."/>
            <person name="Martin F."/>
            <person name="Silar P."/>
            <person name="Natvig D.O."/>
            <person name="Lalanne C."/>
            <person name="Gautier V."/>
            <person name="Ament-Velasquez S.L."/>
            <person name="Kruys A."/>
            <person name="Hutchinson M.I."/>
            <person name="Powell A.J."/>
            <person name="Barry K."/>
            <person name="Miller A.N."/>
            <person name="Grigoriev I.V."/>
            <person name="Debuchy R."/>
            <person name="Gladieux P."/>
            <person name="Hiltunen Thoren M."/>
            <person name="Johannesson H."/>
        </authorList>
    </citation>
    <scope>NUCLEOTIDE SEQUENCE</scope>
    <source>
        <strain evidence="7">CBS 757.83</strain>
    </source>
</reference>